<reference evidence="1" key="1">
    <citation type="submission" date="2022-07" db="EMBL/GenBank/DDBJ databases">
        <title>Genome Sequence of Phlebia brevispora.</title>
        <authorList>
            <person name="Buettner E."/>
        </authorList>
    </citation>
    <scope>NUCLEOTIDE SEQUENCE</scope>
    <source>
        <strain evidence="1">MPL23</strain>
    </source>
</reference>
<gene>
    <name evidence="1" type="ORF">NM688_g7774</name>
</gene>
<organism evidence="1 2">
    <name type="scientific">Phlebia brevispora</name>
    <dbReference type="NCBI Taxonomy" id="194682"/>
    <lineage>
        <taxon>Eukaryota</taxon>
        <taxon>Fungi</taxon>
        <taxon>Dikarya</taxon>
        <taxon>Basidiomycota</taxon>
        <taxon>Agaricomycotina</taxon>
        <taxon>Agaricomycetes</taxon>
        <taxon>Polyporales</taxon>
        <taxon>Meruliaceae</taxon>
        <taxon>Phlebia</taxon>
    </lineage>
</organism>
<dbReference type="Proteomes" id="UP001148662">
    <property type="component" value="Unassembled WGS sequence"/>
</dbReference>
<protein>
    <submittedName>
        <fullName evidence="1">Uncharacterized protein</fullName>
    </submittedName>
</protein>
<dbReference type="EMBL" id="JANHOG010001907">
    <property type="protein sequence ID" value="KAJ3529999.1"/>
    <property type="molecule type" value="Genomic_DNA"/>
</dbReference>
<comment type="caution">
    <text evidence="1">The sequence shown here is derived from an EMBL/GenBank/DDBJ whole genome shotgun (WGS) entry which is preliminary data.</text>
</comment>
<evidence type="ECO:0000313" key="2">
    <source>
        <dbReference type="Proteomes" id="UP001148662"/>
    </source>
</evidence>
<keyword evidence="2" id="KW-1185">Reference proteome</keyword>
<proteinExistence type="predicted"/>
<accession>A0ACC1S1T4</accession>
<evidence type="ECO:0000313" key="1">
    <source>
        <dbReference type="EMBL" id="KAJ3529999.1"/>
    </source>
</evidence>
<sequence length="876" mass="96395">MPEAAQTHPEVPGLVTSTDSAYARRRRQHMSLINLLRSIGAQADLDLPRIAVIGNQSAGKSSLVEAISGISVPRDAGTCTRCPMECRLMSSSEPWSCQVSIRWEFDASGKRRDKVQEVTFGALIHNKKDVEVALRRAQGAVLNPSKDQNKFLKMSAADLRELKNELKFSRNAVCVQLAGPELTDLAFVDLPGIIQNAEADIVQLVEELVTSNIKGNCLILVTLPMSDDIENQKAAQLAKIADPSGLRTIGVMTKPDTLPPGATKSRKLWLDVLEGRRHVTTLGYYCTRQPDDEERSKGITTAQARLAENDFFSKTAPWSTSTHKDRFGTDNLVANLSKLLAKIIDDSLPKLQKEVTTQLADCTRELRDIPPAVTSDPASYVLTQVTEFCGDVAKHIKGGEPRAAELVQTNRRTYATFKRDIRGSAPPFMPYPCAEEAGPNPDHILRLDEGEDVDDDGDEYGSGSAPSSSRQLLYLEDVHKHIQLSLARELPNNVPYSSKVSLIELFQSSWEMDTQKCFKGIFRAFEAVLLSLVKNKFKRYDHLMTHVTQFVRELLRDKETATWAGVLTVLDLEKYPYTQNGHYLQVTKDKYLSKYKAARAEGIAAAEGRPPVKKQKRATENGTANGIKAIFSSPPTTDASREAPNFASGAFGSGAFGSGTFGSTNPFGGSGNTASSPSTQSAFNIGIESFSGAQSSRPTKGIPSRSFNFAAPVEKAVEPATPSQSPSPVPATTPPAANKRALDDEERQQHERAALAALAMLGYHGISPNDFAKLREQDVYESELEVMAEVRAYFQVSYKRVIDYVPMMIDRLFLFAFADSAQAFLIEKLGLGTQKAATRCAMYLAEDPMIVMRRDELSRKKARLEQVQVELDNFDL</sequence>
<name>A0ACC1S1T4_9APHY</name>